<evidence type="ECO:0000256" key="1">
    <source>
        <dbReference type="ARBA" id="ARBA00007050"/>
    </source>
</evidence>
<protein>
    <recommendedName>
        <fullName evidence="10">Kinetochore protein NDC80</fullName>
    </recommendedName>
</protein>
<evidence type="ECO:0000256" key="10">
    <source>
        <dbReference type="RuleBase" id="RU368072"/>
    </source>
</evidence>
<dbReference type="GO" id="GO:0051301">
    <property type="term" value="P:cell division"/>
    <property type="evidence" value="ECO:0007669"/>
    <property type="project" value="UniProtKB-UniRule"/>
</dbReference>
<dbReference type="GO" id="GO:0031262">
    <property type="term" value="C:Ndc80 complex"/>
    <property type="evidence" value="ECO:0007669"/>
    <property type="project" value="UniProtKB-UniRule"/>
</dbReference>
<comment type="subcellular location">
    <subcellularLocation>
        <location evidence="10">Chromosome</location>
        <location evidence="10">Centromere</location>
        <location evidence="10">Kinetochore</location>
    </subcellularLocation>
    <subcellularLocation>
        <location evidence="10">Nucleus</location>
    </subcellularLocation>
</comment>
<feature type="coiled-coil region" evidence="11">
    <location>
        <begin position="505"/>
        <end position="659"/>
    </location>
</feature>
<keyword evidence="2 10" id="KW-0158">Chromosome</keyword>
<evidence type="ECO:0000256" key="3">
    <source>
        <dbReference type="ARBA" id="ARBA00022618"/>
    </source>
</evidence>
<evidence type="ECO:0000313" key="15">
    <source>
        <dbReference type="Proteomes" id="UP001153737"/>
    </source>
</evidence>
<comment type="subunit">
    <text evidence="10">Component of the NDC80 complex.</text>
</comment>
<evidence type="ECO:0000256" key="6">
    <source>
        <dbReference type="ARBA" id="ARBA00023054"/>
    </source>
</evidence>
<dbReference type="Pfam" id="PF03801">
    <property type="entry name" value="Ndc80_HEC"/>
    <property type="match status" value="1"/>
</dbReference>
<dbReference type="GO" id="GO:0005634">
    <property type="term" value="C:nucleus"/>
    <property type="evidence" value="ECO:0007669"/>
    <property type="project" value="UniProtKB-SubCell"/>
</dbReference>
<evidence type="ECO:0000256" key="7">
    <source>
        <dbReference type="ARBA" id="ARBA00023242"/>
    </source>
</evidence>
<feature type="compositionally biased region" description="Polar residues" evidence="12">
    <location>
        <begin position="76"/>
        <end position="111"/>
    </location>
</feature>
<organism evidence="14 15">
    <name type="scientific">Phaedon cochleariae</name>
    <name type="common">Mustard beetle</name>
    <dbReference type="NCBI Taxonomy" id="80249"/>
    <lineage>
        <taxon>Eukaryota</taxon>
        <taxon>Metazoa</taxon>
        <taxon>Ecdysozoa</taxon>
        <taxon>Arthropoda</taxon>
        <taxon>Hexapoda</taxon>
        <taxon>Insecta</taxon>
        <taxon>Pterygota</taxon>
        <taxon>Neoptera</taxon>
        <taxon>Endopterygota</taxon>
        <taxon>Coleoptera</taxon>
        <taxon>Polyphaga</taxon>
        <taxon>Cucujiformia</taxon>
        <taxon>Chrysomeloidea</taxon>
        <taxon>Chrysomelidae</taxon>
        <taxon>Chrysomelinae</taxon>
        <taxon>Chrysomelini</taxon>
        <taxon>Phaedon</taxon>
    </lineage>
</organism>
<dbReference type="InterPro" id="IPR038273">
    <property type="entry name" value="Ndc80_sf"/>
</dbReference>
<dbReference type="EMBL" id="OU896707">
    <property type="protein sequence ID" value="CAH1116042.1"/>
    <property type="molecule type" value="Genomic_DNA"/>
</dbReference>
<dbReference type="GO" id="GO:0051315">
    <property type="term" value="P:attachment of mitotic spindle microtubules to kinetochore"/>
    <property type="evidence" value="ECO:0007669"/>
    <property type="project" value="UniProtKB-UniRule"/>
</dbReference>
<dbReference type="InterPro" id="IPR005550">
    <property type="entry name" value="Kinetochore_Ndc80"/>
</dbReference>
<dbReference type="AlphaFoldDB" id="A0A9P0D8H9"/>
<dbReference type="PANTHER" id="PTHR10643">
    <property type="entry name" value="KINETOCHORE PROTEIN NDC80"/>
    <property type="match status" value="1"/>
</dbReference>
<dbReference type="PANTHER" id="PTHR10643:SF2">
    <property type="entry name" value="KINETOCHORE PROTEIN NDC80 HOMOLOG"/>
    <property type="match status" value="1"/>
</dbReference>
<evidence type="ECO:0000259" key="13">
    <source>
        <dbReference type="Pfam" id="PF03801"/>
    </source>
</evidence>
<reference evidence="14" key="1">
    <citation type="submission" date="2022-01" db="EMBL/GenBank/DDBJ databases">
        <authorList>
            <person name="King R."/>
        </authorList>
    </citation>
    <scope>NUCLEOTIDE SEQUENCE</scope>
</reference>
<dbReference type="OrthoDB" id="7459479at2759"/>
<evidence type="ECO:0000256" key="4">
    <source>
        <dbReference type="ARBA" id="ARBA00022776"/>
    </source>
</evidence>
<evidence type="ECO:0000256" key="12">
    <source>
        <dbReference type="SAM" id="MobiDB-lite"/>
    </source>
</evidence>
<dbReference type="Proteomes" id="UP001153737">
    <property type="component" value="Chromosome 1"/>
</dbReference>
<accession>A0A9P0D8H9</accession>
<name>A0A9P0D8H9_PHACE</name>
<evidence type="ECO:0000256" key="9">
    <source>
        <dbReference type="ARBA" id="ARBA00023328"/>
    </source>
</evidence>
<evidence type="ECO:0000256" key="5">
    <source>
        <dbReference type="ARBA" id="ARBA00022838"/>
    </source>
</evidence>
<keyword evidence="6 11" id="KW-0175">Coiled coil</keyword>
<keyword evidence="9 10" id="KW-0137">Centromere</keyword>
<comment type="similarity">
    <text evidence="1 10">Belongs to the NDC80/HEC1 family.</text>
</comment>
<evidence type="ECO:0000313" key="14">
    <source>
        <dbReference type="EMBL" id="CAH1116042.1"/>
    </source>
</evidence>
<dbReference type="Gene3D" id="1.10.418.30">
    <property type="entry name" value="Ncd80 complex, Ncd80 subunit"/>
    <property type="match status" value="1"/>
</dbReference>
<dbReference type="Gene3D" id="1.20.5.1160">
    <property type="entry name" value="Vasodilator-stimulated phosphoprotein"/>
    <property type="match status" value="1"/>
</dbReference>
<dbReference type="InterPro" id="IPR055260">
    <property type="entry name" value="Ndc80_CH"/>
</dbReference>
<comment type="function">
    <text evidence="10">Acts as a component of the essential kinetochore-associated NDC80 complex, which is required for chromosome segregation and spindle checkpoint activity.</text>
</comment>
<feature type="compositionally biased region" description="Polar residues" evidence="12">
    <location>
        <begin position="1"/>
        <end position="10"/>
    </location>
</feature>
<keyword evidence="7 10" id="KW-0539">Nucleus</keyword>
<keyword evidence="3 10" id="KW-0132">Cell division</keyword>
<sequence>MFRRSNSSSHIPLRTNLFGNRESGIPGPSGQASGGALRRTQSSSRLSQNEITANRKPQRKSSLDRKSNIGRLSKVTPLNKQGRSNSTPRITPGSSTMSQRSCGSRLTQSSVSKERKTIQKLASDKKWVAEQFVKVQNFILGSQLFDITSFDSTNSIKPPSIKTFINVTSVLFKSIFPNVNLKNENYKEVITEKLRILKYPGKLANSTLITVNTMGSWPQVIGMWGFLIDKINLSNQNDGIGEYSMVEYSYVGEERQKSLLAQTCWNFVVERHALFNAHDLDVDGIEAANAGYVQRFTEILDVDPRECSALRADLSEKEQYKNRLDAEVDELSAEKERLESQITEIKKSIERSNETISIQEAEVDDELNRLHKALEKATNRKENITVKVETLKEAIKIQPCTHKEKVELLRKIENLQNKIEIIKGKINHAQNIRNEFDQKLHNELTKLQNKVVDWNRSLVEVSIRKPNLKKLMLRETGFHMFEFLNEIKEMVEQKIMIENEVVENIGKMEVELKEACTKKKSLEVEISNLESQLDQLNKDIREKTENKNIVDEEIEKVQIEWEQEEKTYMQEINDPQMVEFIELKTAEMLKLKSELKSLKKESVELGEKILCFFTDLNRQVGENILEMRNIMKNLEARLVQKARQALDEQKNDIQTLQRLGDLK</sequence>
<gene>
    <name evidence="14" type="ORF">PHAECO_LOCUS354</name>
</gene>
<keyword evidence="5 10" id="KW-0995">Kinetochore</keyword>
<feature type="region of interest" description="Disordered" evidence="12">
    <location>
        <begin position="1"/>
        <end position="115"/>
    </location>
</feature>
<keyword evidence="15" id="KW-1185">Reference proteome</keyword>
<keyword evidence="8 10" id="KW-0131">Cell cycle</keyword>
<evidence type="ECO:0000256" key="11">
    <source>
        <dbReference type="SAM" id="Coils"/>
    </source>
</evidence>
<evidence type="ECO:0000256" key="8">
    <source>
        <dbReference type="ARBA" id="ARBA00023306"/>
    </source>
</evidence>
<feature type="coiled-coil region" evidence="11">
    <location>
        <begin position="314"/>
        <end position="432"/>
    </location>
</feature>
<evidence type="ECO:0000256" key="2">
    <source>
        <dbReference type="ARBA" id="ARBA00022454"/>
    </source>
</evidence>
<keyword evidence="4 10" id="KW-0498">Mitosis</keyword>
<feature type="domain" description="Kinetochore protein Ndc80 CH" evidence="13">
    <location>
        <begin position="103"/>
        <end position="233"/>
    </location>
</feature>
<reference evidence="14" key="2">
    <citation type="submission" date="2022-10" db="EMBL/GenBank/DDBJ databases">
        <authorList>
            <consortium name="ENA_rothamsted_submissions"/>
            <consortium name="culmorum"/>
            <person name="King R."/>
        </authorList>
    </citation>
    <scope>NUCLEOTIDE SEQUENCE</scope>
</reference>
<feature type="compositionally biased region" description="Low complexity" evidence="12">
    <location>
        <begin position="37"/>
        <end position="48"/>
    </location>
</feature>
<proteinExistence type="inferred from homology"/>